<evidence type="ECO:0000313" key="5">
    <source>
        <dbReference type="Proteomes" id="UP000294616"/>
    </source>
</evidence>
<evidence type="ECO:0000256" key="2">
    <source>
        <dbReference type="ARBA" id="ARBA00022737"/>
    </source>
</evidence>
<dbReference type="AlphaFoldDB" id="A0A4R1LZ79"/>
<keyword evidence="3" id="KW-0012">Acyltransferase</keyword>
<dbReference type="RefSeq" id="WP_132220603.1">
    <property type="nucleotide sequence ID" value="NZ_SMGO01000001.1"/>
</dbReference>
<dbReference type="EMBL" id="SMGO01000001">
    <property type="protein sequence ID" value="TCK84878.1"/>
    <property type="molecule type" value="Genomic_DNA"/>
</dbReference>
<keyword evidence="2" id="KW-0677">Repeat</keyword>
<dbReference type="InterPro" id="IPR001451">
    <property type="entry name" value="Hexapep"/>
</dbReference>
<gene>
    <name evidence="4" type="ORF">C8N28_0173</name>
</gene>
<dbReference type="CDD" id="cd04647">
    <property type="entry name" value="LbH_MAT_like"/>
    <property type="match status" value="1"/>
</dbReference>
<dbReference type="Proteomes" id="UP000294616">
    <property type="component" value="Unassembled WGS sequence"/>
</dbReference>
<comment type="caution">
    <text evidence="4">The sequence shown here is derived from an EMBL/GenBank/DDBJ whole genome shotgun (WGS) entry which is preliminary data.</text>
</comment>
<dbReference type="InterPro" id="IPR018357">
    <property type="entry name" value="Hexapep_transf_CS"/>
</dbReference>
<proteinExistence type="predicted"/>
<reference evidence="4 5" key="1">
    <citation type="submission" date="2019-03" db="EMBL/GenBank/DDBJ databases">
        <title>Genomic Encyclopedia of Archaeal and Bacterial Type Strains, Phase II (KMG-II): from individual species to whole genera.</title>
        <authorList>
            <person name="Goeker M."/>
        </authorList>
    </citation>
    <scope>NUCLEOTIDE SEQUENCE [LARGE SCALE GENOMIC DNA]</scope>
    <source>
        <strain evidence="4 5">DSM 22554</strain>
    </source>
</reference>
<sequence length="186" mass="20860">MRFIAVLVLNLFRAYDRLIMILFRSLFKSCGKKVRFFPTKSDFYYQTISIGSDVFIGTGASFIATKSFIEIGNKVMFGPNVTIRGGNHSTHIIGKYMADYTPKDKLKTDDQPVIIEDDVWVGTGVIILKGVRIGQGAIIAAGAVVTKDVEKYAIVGGIPAKRLKYRWTDEEIKQHELIVNSEYKSK</sequence>
<dbReference type="Pfam" id="PF00132">
    <property type="entry name" value="Hexapep"/>
    <property type="match status" value="1"/>
</dbReference>
<name>A0A4R1LZ79_9SPHI</name>
<dbReference type="GO" id="GO:0016746">
    <property type="term" value="F:acyltransferase activity"/>
    <property type="evidence" value="ECO:0007669"/>
    <property type="project" value="UniProtKB-KW"/>
</dbReference>
<evidence type="ECO:0000256" key="3">
    <source>
        <dbReference type="ARBA" id="ARBA00023315"/>
    </source>
</evidence>
<dbReference type="InterPro" id="IPR051159">
    <property type="entry name" value="Hexapeptide_acetyltransf"/>
</dbReference>
<dbReference type="PANTHER" id="PTHR23416">
    <property type="entry name" value="SIALIC ACID SYNTHASE-RELATED"/>
    <property type="match status" value="1"/>
</dbReference>
<dbReference type="SUPFAM" id="SSF51161">
    <property type="entry name" value="Trimeric LpxA-like enzymes"/>
    <property type="match status" value="1"/>
</dbReference>
<dbReference type="InterPro" id="IPR011004">
    <property type="entry name" value="Trimer_LpxA-like_sf"/>
</dbReference>
<accession>A0A4R1LZ79</accession>
<keyword evidence="5" id="KW-1185">Reference proteome</keyword>
<protein>
    <submittedName>
        <fullName evidence="4">Succinyltransferase-like protein</fullName>
    </submittedName>
</protein>
<evidence type="ECO:0000313" key="4">
    <source>
        <dbReference type="EMBL" id="TCK84878.1"/>
    </source>
</evidence>
<dbReference type="PROSITE" id="PS00101">
    <property type="entry name" value="HEXAPEP_TRANSFERASES"/>
    <property type="match status" value="1"/>
</dbReference>
<keyword evidence="1 4" id="KW-0808">Transferase</keyword>
<dbReference type="Gene3D" id="2.160.10.10">
    <property type="entry name" value="Hexapeptide repeat proteins"/>
    <property type="match status" value="1"/>
</dbReference>
<organism evidence="4 5">
    <name type="scientific">Albibacterium bauzanense</name>
    <dbReference type="NCBI Taxonomy" id="653929"/>
    <lineage>
        <taxon>Bacteria</taxon>
        <taxon>Pseudomonadati</taxon>
        <taxon>Bacteroidota</taxon>
        <taxon>Sphingobacteriia</taxon>
        <taxon>Sphingobacteriales</taxon>
        <taxon>Sphingobacteriaceae</taxon>
        <taxon>Albibacterium</taxon>
    </lineage>
</organism>
<evidence type="ECO:0000256" key="1">
    <source>
        <dbReference type="ARBA" id="ARBA00022679"/>
    </source>
</evidence>
<dbReference type="OrthoDB" id="9801697at2"/>